<evidence type="ECO:0000313" key="2">
    <source>
        <dbReference type="Proteomes" id="UP000276133"/>
    </source>
</evidence>
<proteinExistence type="predicted"/>
<dbReference type="Proteomes" id="UP000276133">
    <property type="component" value="Unassembled WGS sequence"/>
</dbReference>
<keyword evidence="2" id="KW-1185">Reference proteome</keyword>
<accession>A0A3M7PIL3</accession>
<reference evidence="1 2" key="1">
    <citation type="journal article" date="2018" name="Sci. Rep.">
        <title>Genomic signatures of local adaptation to the degree of environmental predictability in rotifers.</title>
        <authorList>
            <person name="Franch-Gras L."/>
            <person name="Hahn C."/>
            <person name="Garcia-Roger E.M."/>
            <person name="Carmona M.J."/>
            <person name="Serra M."/>
            <person name="Gomez A."/>
        </authorList>
    </citation>
    <scope>NUCLEOTIDE SEQUENCE [LARGE SCALE GENOMIC DNA]</scope>
    <source>
        <strain evidence="1">HYR1</strain>
    </source>
</reference>
<comment type="caution">
    <text evidence="1">The sequence shown here is derived from an EMBL/GenBank/DDBJ whole genome shotgun (WGS) entry which is preliminary data.</text>
</comment>
<feature type="non-terminal residue" evidence="1">
    <location>
        <position position="104"/>
    </location>
</feature>
<protein>
    <submittedName>
        <fullName evidence="1">Uncharacterized protein</fullName>
    </submittedName>
</protein>
<dbReference type="AlphaFoldDB" id="A0A3M7PIL3"/>
<name>A0A3M7PIL3_BRAPC</name>
<sequence length="104" mass="12084">PHLTLGYFNISINYNFMFMALKNASDLLLNNSFLVSSQNEALLERTLKLSFPKRTSKKSFRRNDLKIKLPKKDINIELPKKGPQNRAFEERTSKKAFLKIAPQK</sequence>
<gene>
    <name evidence="1" type="ORF">BpHYR1_030989</name>
</gene>
<evidence type="ECO:0000313" key="1">
    <source>
        <dbReference type="EMBL" id="RMZ98497.1"/>
    </source>
</evidence>
<dbReference type="EMBL" id="REGN01010742">
    <property type="protein sequence ID" value="RMZ98497.1"/>
    <property type="molecule type" value="Genomic_DNA"/>
</dbReference>
<feature type="non-terminal residue" evidence="1">
    <location>
        <position position="1"/>
    </location>
</feature>
<organism evidence="1 2">
    <name type="scientific">Brachionus plicatilis</name>
    <name type="common">Marine rotifer</name>
    <name type="synonym">Brachionus muelleri</name>
    <dbReference type="NCBI Taxonomy" id="10195"/>
    <lineage>
        <taxon>Eukaryota</taxon>
        <taxon>Metazoa</taxon>
        <taxon>Spiralia</taxon>
        <taxon>Gnathifera</taxon>
        <taxon>Rotifera</taxon>
        <taxon>Eurotatoria</taxon>
        <taxon>Monogononta</taxon>
        <taxon>Pseudotrocha</taxon>
        <taxon>Ploima</taxon>
        <taxon>Brachionidae</taxon>
        <taxon>Brachionus</taxon>
    </lineage>
</organism>